<sequence>MTNKSVIIDEYTAVLEREIENKRYFLKESHDALRDLIESKAERLNGAGSVQGRRSAINKDVWQKFMEKPMYLPERQDPIGLNLVSARLREKTESMGPWLEVEKEIVHVEETYLNSLRQLNAAMQDTIAEFRKNPPKPREELVSKDYSLSSLKTQHESLHKELKEFVTRYLEPNAPENNSAEEMLQLISTLVQGKTLDKDQFKNSQSLFRLLMKGMLLENTDTNSYKLIDLVS</sequence>
<dbReference type="VEuPathDB" id="FungiDB:GWK60_M00341"/>
<evidence type="ECO:0000313" key="2">
    <source>
        <dbReference type="Proteomes" id="UP000054886"/>
    </source>
</evidence>
<protein>
    <submittedName>
        <fullName evidence="1">Central kinetochore subunit MCM22</fullName>
    </submittedName>
</protein>
<dbReference type="EMBL" id="LLZZ01000106">
    <property type="protein sequence ID" value="KTB08051.1"/>
    <property type="molecule type" value="Genomic_DNA"/>
</dbReference>
<comment type="caution">
    <text evidence="1">The sequence shown here is derived from an EMBL/GenBank/DDBJ whole genome shotgun (WGS) entry which is preliminary data.</text>
</comment>
<organism evidence="1 2">
    <name type="scientific">Candida glabrata</name>
    <name type="common">Yeast</name>
    <name type="synonym">Torulopsis glabrata</name>
    <dbReference type="NCBI Taxonomy" id="5478"/>
    <lineage>
        <taxon>Eukaryota</taxon>
        <taxon>Fungi</taxon>
        <taxon>Dikarya</taxon>
        <taxon>Ascomycota</taxon>
        <taxon>Saccharomycotina</taxon>
        <taxon>Saccharomycetes</taxon>
        <taxon>Saccharomycetales</taxon>
        <taxon>Saccharomycetaceae</taxon>
        <taxon>Nakaseomyces</taxon>
    </lineage>
</organism>
<accession>A0A0W0CM49</accession>
<proteinExistence type="predicted"/>
<dbReference type="AlphaFoldDB" id="A0A0W0CM49"/>
<dbReference type="VEuPathDB" id="FungiDB:CAGL0M00440g"/>
<dbReference type="VEuPathDB" id="FungiDB:B1J91_M00440g"/>
<gene>
    <name evidence="1" type="ORF">AO440_003875</name>
</gene>
<evidence type="ECO:0000313" key="1">
    <source>
        <dbReference type="EMBL" id="KTB08051.1"/>
    </source>
</evidence>
<reference evidence="1 2" key="1">
    <citation type="submission" date="2015-10" db="EMBL/GenBank/DDBJ databases">
        <title>Draft genomes sequences of Candida glabrata isolates 1A, 1B, 2A, 2B, 3A and 3B.</title>
        <authorList>
            <person name="Haavelsrud O.E."/>
            <person name="Gaustad P."/>
        </authorList>
    </citation>
    <scope>NUCLEOTIDE SEQUENCE [LARGE SCALE GENOMIC DNA]</scope>
    <source>
        <strain evidence="1">910700640</strain>
    </source>
</reference>
<dbReference type="VEuPathDB" id="FungiDB:GVI51_M00341"/>
<dbReference type="Proteomes" id="UP000054886">
    <property type="component" value="Unassembled WGS sequence"/>
</dbReference>
<name>A0A0W0CM49_CANGB</name>